<dbReference type="Gene3D" id="3.90.226.10">
    <property type="entry name" value="2-enoyl-CoA Hydratase, Chain A, domain 1"/>
    <property type="match status" value="1"/>
</dbReference>
<evidence type="ECO:0000313" key="2">
    <source>
        <dbReference type="Proteomes" id="UP001550739"/>
    </source>
</evidence>
<comment type="caution">
    <text evidence="1">The sequence shown here is derived from an EMBL/GenBank/DDBJ whole genome shotgun (WGS) entry which is preliminary data.</text>
</comment>
<organism evidence="1 2">
    <name type="scientific">Streptomyces sp. 900129855</name>
    <dbReference type="NCBI Taxonomy" id="3155129"/>
    <lineage>
        <taxon>Bacteria</taxon>
        <taxon>Bacillati</taxon>
        <taxon>Actinomycetota</taxon>
        <taxon>Actinomycetes</taxon>
        <taxon>Kitasatosporales</taxon>
        <taxon>Streptomycetaceae</taxon>
        <taxon>Streptomyces</taxon>
    </lineage>
</organism>
<name>A0ABV2ZHP8_9ACTN</name>
<reference evidence="1 2" key="1">
    <citation type="submission" date="2024-06" db="EMBL/GenBank/DDBJ databases">
        <title>The Natural Products Discovery Center: Release of the First 8490 Sequenced Strains for Exploring Actinobacteria Biosynthetic Diversity.</title>
        <authorList>
            <person name="Kalkreuter E."/>
            <person name="Kautsar S.A."/>
            <person name="Yang D."/>
            <person name="Bader C.D."/>
            <person name="Teijaro C.N."/>
            <person name="Fluegel L."/>
            <person name="Davis C.M."/>
            <person name="Simpson J.R."/>
            <person name="Lauterbach L."/>
            <person name="Steele A.D."/>
            <person name="Gui C."/>
            <person name="Meng S."/>
            <person name="Li G."/>
            <person name="Viehrig K."/>
            <person name="Ye F."/>
            <person name="Su P."/>
            <person name="Kiefer A.F."/>
            <person name="Nichols A."/>
            <person name="Cepeda A.J."/>
            <person name="Yan W."/>
            <person name="Fan B."/>
            <person name="Jiang Y."/>
            <person name="Adhikari A."/>
            <person name="Zheng C.-J."/>
            <person name="Schuster L."/>
            <person name="Cowan T.M."/>
            <person name="Smanski M.J."/>
            <person name="Chevrette M.G."/>
            <person name="De Carvalho L.P.S."/>
            <person name="Shen B."/>
        </authorList>
    </citation>
    <scope>NUCLEOTIDE SEQUENCE [LARGE SCALE GENOMIC DNA]</scope>
    <source>
        <strain evidence="1 2">NPDC033843</strain>
    </source>
</reference>
<dbReference type="SUPFAM" id="SSF52096">
    <property type="entry name" value="ClpP/crotonase"/>
    <property type="match status" value="1"/>
</dbReference>
<proteinExistence type="predicted"/>
<evidence type="ECO:0000313" key="1">
    <source>
        <dbReference type="EMBL" id="MEU3782067.1"/>
    </source>
</evidence>
<dbReference type="Proteomes" id="UP001550739">
    <property type="component" value="Unassembled WGS sequence"/>
</dbReference>
<dbReference type="EMBL" id="JBEZVE010000008">
    <property type="protein sequence ID" value="MEU3782067.1"/>
    <property type="molecule type" value="Genomic_DNA"/>
</dbReference>
<dbReference type="InterPro" id="IPR029045">
    <property type="entry name" value="ClpP/crotonase-like_dom_sf"/>
</dbReference>
<dbReference type="RefSeq" id="WP_361702769.1">
    <property type="nucleotide sequence ID" value="NZ_JBEZVE010000008.1"/>
</dbReference>
<gene>
    <name evidence="1" type="ORF">AB0E89_16095</name>
</gene>
<protein>
    <submittedName>
        <fullName evidence="1">Uncharacterized protein</fullName>
    </submittedName>
</protein>
<accession>A0ABV2ZHP8</accession>
<keyword evidence="2" id="KW-1185">Reference proteome</keyword>
<sequence>MPPRAGGDPVPVRREAAVLRITLHRPERRNAHGAELHDALAARDRRSWFGTATDLAAAHLVRTRAGMAGRLLSRRRTAHGSRLTARLHGHCVGAGIELPAFASRVVAAPDTRSGCPSRAWA</sequence>